<evidence type="ECO:0000313" key="2">
    <source>
        <dbReference type="EMBL" id="CCC91836.1"/>
    </source>
</evidence>
<dbReference type="InterPro" id="IPR036322">
    <property type="entry name" value="WD40_repeat_dom_sf"/>
</dbReference>
<feature type="domain" description="Vacuolar import/degradation Vid27 C-terminal" evidence="1">
    <location>
        <begin position="245"/>
        <end position="493"/>
    </location>
</feature>
<name>G0UR25_TRYCI</name>
<dbReference type="Pfam" id="PF08553">
    <property type="entry name" value="VID27"/>
    <property type="match status" value="1"/>
</dbReference>
<dbReference type="InterPro" id="IPR040458">
    <property type="entry name" value="Vid27"/>
</dbReference>
<protein>
    <recommendedName>
        <fullName evidence="1">Vacuolar import/degradation Vid27 C-terminal domain-containing protein</fullName>
    </recommendedName>
</protein>
<dbReference type="PANTHER" id="PTHR31913">
    <property type="entry name" value="VACUOLAR IMPORT AND DEGRADATION PROTEIN 27"/>
    <property type="match status" value="1"/>
</dbReference>
<gene>
    <name evidence="2" type="ORF">TCIL3000_8_420</name>
</gene>
<dbReference type="PANTHER" id="PTHR31913:SF0">
    <property type="entry name" value="VACUOLAR IMPORT AND DEGRADATION PROTEIN 27"/>
    <property type="match status" value="1"/>
</dbReference>
<dbReference type="GO" id="GO:0005634">
    <property type="term" value="C:nucleus"/>
    <property type="evidence" value="ECO:0007669"/>
    <property type="project" value="TreeGrafter"/>
</dbReference>
<sequence length="549" mass="60504">MFSRRNRSDATSRHEPKRLCSGTGMLYVWNDGVYVPAVEDRAMGDFTISIIEKRPEQFPYCLVLSDVEEGDVLTQPIGAGFSIAHCYRENSLHWLSHMDGEIHRMGFKFAREGTGASADAAIRVFVEMFNRCTYASMTGTELDSATMDDSAFEYVGAAASTTAQYEDSTEPMYELDLNRECVRRTGEGNVCFNESENFNRIVVVREQGDRVQLQAHAYDDVGFERAAPGAIVLNDVPTCDGALIDDTERRMLMLSIDGNKLREVDLEHGMVVQEFKPSNDVNAISYSAHVARPDPVYTCLSNKVAFNIDLRMNPRNNVILEDGKSLSDYALGSLKKPLACHATSAEGHLVIGDSVGDIRLYTGPPGSRRKDGTHNPKTAKTLLSTKFPIVAVDVTANGEYVVAVCEKFLFFMKTTYDDGRGGNGFTTRMGKDKPTPLMLQPTPAQLTAMGGIDKLRFTSGGFDRYKNGEDPCITACSGRYLFTWSLEAAKRAAESGHTCLGMSAVLPNELIGAAAKVSKKVVYQTDSAICMAPLVKGNHTVRGERHYWR</sequence>
<dbReference type="GO" id="GO:0005737">
    <property type="term" value="C:cytoplasm"/>
    <property type="evidence" value="ECO:0007669"/>
    <property type="project" value="TreeGrafter"/>
</dbReference>
<dbReference type="VEuPathDB" id="TriTrypDB:TcIL3000_8_420"/>
<dbReference type="SUPFAM" id="SSF50978">
    <property type="entry name" value="WD40 repeat-like"/>
    <property type="match status" value="1"/>
</dbReference>
<dbReference type="EMBL" id="HE575321">
    <property type="protein sequence ID" value="CCC91836.1"/>
    <property type="molecule type" value="Genomic_DNA"/>
</dbReference>
<organism evidence="2">
    <name type="scientific">Trypanosoma congolense (strain IL3000)</name>
    <dbReference type="NCBI Taxonomy" id="1068625"/>
    <lineage>
        <taxon>Eukaryota</taxon>
        <taxon>Discoba</taxon>
        <taxon>Euglenozoa</taxon>
        <taxon>Kinetoplastea</taxon>
        <taxon>Metakinetoplastina</taxon>
        <taxon>Trypanosomatida</taxon>
        <taxon>Trypanosomatidae</taxon>
        <taxon>Trypanosoma</taxon>
        <taxon>Nannomonas</taxon>
    </lineage>
</organism>
<reference evidence="2" key="1">
    <citation type="journal article" date="2012" name="Proc. Natl. Acad. Sci. U.S.A.">
        <title>Antigenic diversity is generated by distinct evolutionary mechanisms in African trypanosome species.</title>
        <authorList>
            <person name="Jackson A.P."/>
            <person name="Berry A."/>
            <person name="Aslett M."/>
            <person name="Allison H.C."/>
            <person name="Burton P."/>
            <person name="Vavrova-Anderson J."/>
            <person name="Brown R."/>
            <person name="Browne H."/>
            <person name="Corton N."/>
            <person name="Hauser H."/>
            <person name="Gamble J."/>
            <person name="Gilderthorp R."/>
            <person name="Marcello L."/>
            <person name="McQuillan J."/>
            <person name="Otto T.D."/>
            <person name="Quail M.A."/>
            <person name="Sanders M.J."/>
            <person name="van Tonder A."/>
            <person name="Ginger M.L."/>
            <person name="Field M.C."/>
            <person name="Barry J.D."/>
            <person name="Hertz-Fowler C."/>
            <person name="Berriman M."/>
        </authorList>
    </citation>
    <scope>NUCLEOTIDE SEQUENCE</scope>
    <source>
        <strain evidence="2">IL3000</strain>
    </source>
</reference>
<proteinExistence type="predicted"/>
<accession>G0UR25</accession>
<dbReference type="AlphaFoldDB" id="G0UR25"/>
<dbReference type="InterPro" id="IPR013863">
    <property type="entry name" value="VID27_C"/>
</dbReference>
<evidence type="ECO:0000259" key="1">
    <source>
        <dbReference type="Pfam" id="PF08553"/>
    </source>
</evidence>